<feature type="active site" description="Proton donor/acceptor" evidence="3">
    <location>
        <position position="235"/>
    </location>
</feature>
<dbReference type="InterPro" id="IPR013022">
    <property type="entry name" value="Xyl_isomerase-like_TIM-brl"/>
</dbReference>
<proteinExistence type="inferred from homology"/>
<dbReference type="Pfam" id="PF01261">
    <property type="entry name" value="AP_endonuc_2"/>
    <property type="match status" value="1"/>
</dbReference>
<dbReference type="Gene3D" id="3.20.20.150">
    <property type="entry name" value="Divalent-metal-dependent TIM barrel enzymes"/>
    <property type="match status" value="1"/>
</dbReference>
<keyword evidence="5" id="KW-0670">Pyruvate</keyword>
<feature type="domain" description="Xylose isomerase-like TIM barrel" evidence="4">
    <location>
        <begin position="22"/>
        <end position="251"/>
    </location>
</feature>
<evidence type="ECO:0000256" key="1">
    <source>
        <dbReference type="ARBA" id="ARBA00023235"/>
    </source>
</evidence>
<comment type="similarity">
    <text evidence="2">Belongs to the hyi family.</text>
</comment>
<evidence type="ECO:0000256" key="3">
    <source>
        <dbReference type="PIRSR" id="PIRSR006241-50"/>
    </source>
</evidence>
<dbReference type="RefSeq" id="WP_060610837.1">
    <property type="nucleotide sequence ID" value="NZ_BBWQ01000026.1"/>
</dbReference>
<dbReference type="InterPro" id="IPR036237">
    <property type="entry name" value="Xyl_isomerase-like_sf"/>
</dbReference>
<sequence>MTQRWSAHIGYLYTELPLAERLQAAATDGFTAVEHPSPYAIPAAEMRQRLKELSLTFSQVTSGMGDPDRGEKGLAALPGREAEFRQGFDRALEYALAVGCPFVHPMAGVPVHLDAAATETYEANISYALAAVSGTPISLLIEPITIPGYAMGSLDDAMALQDRHGPRIKLLLDTYHAAVQGIDATSWFCSNHRRVGHIHIADHPGRHEPGTGLIDFDGFLAALRMHDYAGAVGFEYVPTKSTSDSARFLAKWASSMSNDRRI</sequence>
<dbReference type="EMBL" id="LC066370">
    <property type="protein sequence ID" value="BAT25467.1"/>
    <property type="molecule type" value="Genomic_DNA"/>
</dbReference>
<dbReference type="PANTHER" id="PTHR43489">
    <property type="entry name" value="ISOMERASE"/>
    <property type="match status" value="1"/>
</dbReference>
<name>A0A0P0YVJ9_9HYPH</name>
<dbReference type="PIRSF" id="PIRSF006241">
    <property type="entry name" value="HyI"/>
    <property type="match status" value="1"/>
</dbReference>
<evidence type="ECO:0000256" key="2">
    <source>
        <dbReference type="PIRNR" id="PIRNR006241"/>
    </source>
</evidence>
<dbReference type="GO" id="GO:0046487">
    <property type="term" value="P:glyoxylate metabolic process"/>
    <property type="evidence" value="ECO:0007669"/>
    <property type="project" value="TreeGrafter"/>
</dbReference>
<evidence type="ECO:0000313" key="5">
    <source>
        <dbReference type="EMBL" id="BAT25467.1"/>
    </source>
</evidence>
<reference evidence="5" key="1">
    <citation type="journal article" date="2015" name="Proc. Natl. Acad. Sci. U.S.A.">
        <title>Bacterial clade with the ribosomal RNA operon on a small plasmid rather than the chromosome.</title>
        <authorList>
            <person name="Anda M."/>
            <person name="Ohtsubo Y."/>
            <person name="Okubo T."/>
            <person name="Sugawara M."/>
            <person name="Nagata Y."/>
            <person name="Tsuda M."/>
            <person name="Minamisawa K."/>
            <person name="Mitsui H."/>
        </authorList>
    </citation>
    <scope>NUCLEOTIDE SEQUENCE</scope>
    <source>
        <strain evidence="5">DSM 21988</strain>
    </source>
</reference>
<evidence type="ECO:0000259" key="4">
    <source>
        <dbReference type="Pfam" id="PF01261"/>
    </source>
</evidence>
<dbReference type="InterPro" id="IPR026040">
    <property type="entry name" value="HyI-like"/>
</dbReference>
<feature type="active site" description="Proton donor/acceptor" evidence="3">
    <location>
        <position position="142"/>
    </location>
</feature>
<protein>
    <submittedName>
        <fullName evidence="5">Hydroxypyruvate isomerase</fullName>
    </submittedName>
</protein>
<dbReference type="GO" id="GO:0008903">
    <property type="term" value="F:hydroxypyruvate isomerase activity"/>
    <property type="evidence" value="ECO:0007669"/>
    <property type="project" value="TreeGrafter"/>
</dbReference>
<dbReference type="SUPFAM" id="SSF51658">
    <property type="entry name" value="Xylose isomerase-like"/>
    <property type="match status" value="1"/>
</dbReference>
<dbReference type="AlphaFoldDB" id="A0A0P0YVJ9"/>
<accession>A0A0P0YVJ9</accession>
<dbReference type="PANTHER" id="PTHR43489:SF6">
    <property type="entry name" value="HYDROXYPYRUVATE ISOMERASE-RELATED"/>
    <property type="match status" value="1"/>
</dbReference>
<dbReference type="InterPro" id="IPR050417">
    <property type="entry name" value="Sugar_Epim/Isomerase"/>
</dbReference>
<organism evidence="5">
    <name type="scientific">Aureimonas altamirensis</name>
    <dbReference type="NCBI Taxonomy" id="370622"/>
    <lineage>
        <taxon>Bacteria</taxon>
        <taxon>Pseudomonadati</taxon>
        <taxon>Pseudomonadota</taxon>
        <taxon>Alphaproteobacteria</taxon>
        <taxon>Hyphomicrobiales</taxon>
        <taxon>Aurantimonadaceae</taxon>
        <taxon>Aureimonas</taxon>
    </lineage>
</organism>
<keyword evidence="1 2" id="KW-0413">Isomerase</keyword>